<dbReference type="Proteomes" id="UP000694843">
    <property type="component" value="Unplaced"/>
</dbReference>
<dbReference type="PANTHER" id="PTHR13528">
    <property type="entry name" value="39S RIBOSOMAL PROTEIN L28, MITOCHONDRIAL"/>
    <property type="match status" value="1"/>
</dbReference>
<protein>
    <recommendedName>
        <fullName evidence="4">Large ribosomal subunit protein bL28m</fullName>
    </recommendedName>
    <alternativeName>
        <fullName evidence="5">39S ribosomal protein L28, mitochondrial</fullName>
    </alternativeName>
</protein>
<dbReference type="CTD" id="10573"/>
<gene>
    <name evidence="8" type="primary">LOC108677730</name>
</gene>
<accession>A0A8B7P5S0</accession>
<dbReference type="GO" id="GO:0003735">
    <property type="term" value="F:structural constituent of ribosome"/>
    <property type="evidence" value="ECO:0007669"/>
    <property type="project" value="InterPro"/>
</dbReference>
<keyword evidence="3" id="KW-0687">Ribonucleoprotein</keyword>
<sequence>MALYFFNQLKPSIYVVPSRINKVSNEIKLAQIKKPWLFLKVFNDESYGSRLPEHYKKFYWSWKHGPKQPVHYDPPTETFRLSPNQERVSLVEDHGVQVVYPENCDAGLWGGEGVIKGYYHIGKYKGENAKYWWPCVKRSVVYSEILDKYMELMVTERALTLIDQHYGLDFYLLKNAYADINSVLGFKLKREMLLALANQTLYPDQPHVRREITTKYQQFMMPPEEVEWIGLTLDEAKMKQKKLEELVQPEPLKYEFRSQLLEYLEENPPSDDTRKTGNSDVSENEEASSSGQSWLQKFNPFGKKPST</sequence>
<evidence type="ECO:0000313" key="8">
    <source>
        <dbReference type="RefSeq" id="XP_018021489.1"/>
    </source>
</evidence>
<dbReference type="GeneID" id="108677730"/>
<reference evidence="8" key="1">
    <citation type="submission" date="2025-08" db="UniProtKB">
        <authorList>
            <consortium name="RefSeq"/>
        </authorList>
    </citation>
    <scope>IDENTIFICATION</scope>
    <source>
        <tissue evidence="8">Whole organism</tissue>
    </source>
</reference>
<dbReference type="KEGG" id="hazt:108677730"/>
<dbReference type="SUPFAM" id="SSF143800">
    <property type="entry name" value="L28p-like"/>
    <property type="match status" value="1"/>
</dbReference>
<dbReference type="InterPro" id="IPR026569">
    <property type="entry name" value="Ribosomal_bL28"/>
</dbReference>
<evidence type="ECO:0000256" key="2">
    <source>
        <dbReference type="ARBA" id="ARBA00022980"/>
    </source>
</evidence>
<feature type="region of interest" description="Disordered" evidence="6">
    <location>
        <begin position="264"/>
        <end position="307"/>
    </location>
</feature>
<comment type="similarity">
    <text evidence="1">Belongs to the bacterial ribosomal protein bL28 family.</text>
</comment>
<dbReference type="OrthoDB" id="361870at2759"/>
<dbReference type="RefSeq" id="XP_018021489.1">
    <property type="nucleotide sequence ID" value="XM_018166000.2"/>
</dbReference>
<feature type="compositionally biased region" description="Polar residues" evidence="6">
    <location>
        <begin position="278"/>
        <end position="296"/>
    </location>
</feature>
<organism evidence="7 8">
    <name type="scientific">Hyalella azteca</name>
    <name type="common">Amphipod</name>
    <dbReference type="NCBI Taxonomy" id="294128"/>
    <lineage>
        <taxon>Eukaryota</taxon>
        <taxon>Metazoa</taxon>
        <taxon>Ecdysozoa</taxon>
        <taxon>Arthropoda</taxon>
        <taxon>Crustacea</taxon>
        <taxon>Multicrustacea</taxon>
        <taxon>Malacostraca</taxon>
        <taxon>Eumalacostraca</taxon>
        <taxon>Peracarida</taxon>
        <taxon>Amphipoda</taxon>
        <taxon>Senticaudata</taxon>
        <taxon>Talitrida</taxon>
        <taxon>Talitroidea</taxon>
        <taxon>Hyalellidae</taxon>
        <taxon>Hyalella</taxon>
    </lineage>
</organism>
<dbReference type="AlphaFoldDB" id="A0A8B7P5S0"/>
<evidence type="ECO:0000313" key="7">
    <source>
        <dbReference type="Proteomes" id="UP000694843"/>
    </source>
</evidence>
<keyword evidence="2 8" id="KW-0689">Ribosomal protein</keyword>
<keyword evidence="7" id="KW-1185">Reference proteome</keyword>
<proteinExistence type="inferred from homology"/>
<evidence type="ECO:0000256" key="3">
    <source>
        <dbReference type="ARBA" id="ARBA00023274"/>
    </source>
</evidence>
<name>A0A8B7P5S0_HYAAZ</name>
<dbReference type="InterPro" id="IPR034704">
    <property type="entry name" value="Ribosomal_bL28/bL31-like_sf"/>
</dbReference>
<dbReference type="PANTHER" id="PTHR13528:SF2">
    <property type="entry name" value="LARGE RIBOSOMAL SUBUNIT PROTEIN BL28M"/>
    <property type="match status" value="1"/>
</dbReference>
<evidence type="ECO:0000256" key="5">
    <source>
        <dbReference type="ARBA" id="ARBA00035538"/>
    </source>
</evidence>
<evidence type="ECO:0000256" key="6">
    <source>
        <dbReference type="SAM" id="MobiDB-lite"/>
    </source>
</evidence>
<evidence type="ECO:0000256" key="1">
    <source>
        <dbReference type="ARBA" id="ARBA00008760"/>
    </source>
</evidence>
<evidence type="ECO:0000256" key="4">
    <source>
        <dbReference type="ARBA" id="ARBA00035269"/>
    </source>
</evidence>
<dbReference type="OMA" id="NDPERHN"/>
<dbReference type="GO" id="GO:0005762">
    <property type="term" value="C:mitochondrial large ribosomal subunit"/>
    <property type="evidence" value="ECO:0007669"/>
    <property type="project" value="TreeGrafter"/>
</dbReference>